<dbReference type="Pfam" id="PF00437">
    <property type="entry name" value="T2SSE"/>
    <property type="match status" value="1"/>
</dbReference>
<evidence type="ECO:0000259" key="4">
    <source>
        <dbReference type="PROSITE" id="PS00662"/>
    </source>
</evidence>
<dbReference type="RefSeq" id="WP_146514575.1">
    <property type="nucleotide sequence ID" value="NZ_SJPI01000001.1"/>
</dbReference>
<protein>
    <submittedName>
        <fullName evidence="5">Type II secretion system protein E</fullName>
    </submittedName>
</protein>
<dbReference type="Proteomes" id="UP000316598">
    <property type="component" value="Unassembled WGS sequence"/>
</dbReference>
<dbReference type="CDD" id="cd01129">
    <property type="entry name" value="PulE-GspE-like"/>
    <property type="match status" value="1"/>
</dbReference>
<dbReference type="PROSITE" id="PS00662">
    <property type="entry name" value="T2SP_E"/>
    <property type="match status" value="1"/>
</dbReference>
<dbReference type="Gene3D" id="3.40.50.300">
    <property type="entry name" value="P-loop containing nucleotide triphosphate hydrolases"/>
    <property type="match status" value="1"/>
</dbReference>
<comment type="similarity">
    <text evidence="1">Belongs to the GSP E family.</text>
</comment>
<dbReference type="OrthoDB" id="244550at2"/>
<evidence type="ECO:0000313" key="5">
    <source>
        <dbReference type="EMBL" id="TWT54549.1"/>
    </source>
</evidence>
<sequence length="428" mass="46166">MHRNKLIGGGKTANGKDAVDFVAIEGETELTPPEMYAANLIEWAVDRRASDLFVSDNENSVMVSIRRFGKVEQIRCLARSYGRKLQGHLRVLAGSDAGEIIRPTEGRGVLTTQSGRTVDLRLSTMPTLFGQDVAVRLFDPVNGSRSIESLGYEPDELTAIKDLISQPSGLILVAGPVASGKSSTLYAAVEALNDGTRKIHTLEDPIEHALAGVMQTQVNLRAGLDFADLLSSVLRHSPDVIMVGEIRDARTAATAVRAGASGQLVLATIHAKTAAEAVDSMLQYETNPKFLASALIGVINQRLVRRLCRLCAQPVKADGLNEVSKRVNELLGDQPPRMYLADGCEACFGDGYDSMTCVPEIMLFDRALCEQVANGCSAGDLEKLACERGMVHMSEVMAARVLRGITSPIEANRMFSDPMLADLALRAK</sequence>
<proteinExistence type="inferred from homology"/>
<dbReference type="SUPFAM" id="SSF52540">
    <property type="entry name" value="P-loop containing nucleoside triphosphate hydrolases"/>
    <property type="match status" value="1"/>
</dbReference>
<dbReference type="PANTHER" id="PTHR30258:SF2">
    <property type="entry name" value="COMG OPERON PROTEIN 1"/>
    <property type="match status" value="1"/>
</dbReference>
<keyword evidence="3" id="KW-0067">ATP-binding</keyword>
<accession>A0A5C5WWG3</accession>
<dbReference type="GO" id="GO:0016887">
    <property type="term" value="F:ATP hydrolysis activity"/>
    <property type="evidence" value="ECO:0007669"/>
    <property type="project" value="TreeGrafter"/>
</dbReference>
<name>A0A5C5WWG3_9BACT</name>
<dbReference type="GO" id="GO:0005886">
    <property type="term" value="C:plasma membrane"/>
    <property type="evidence" value="ECO:0007669"/>
    <property type="project" value="TreeGrafter"/>
</dbReference>
<dbReference type="InterPro" id="IPR027417">
    <property type="entry name" value="P-loop_NTPase"/>
</dbReference>
<reference evidence="5 6" key="1">
    <citation type="submission" date="2019-02" db="EMBL/GenBank/DDBJ databases">
        <title>Deep-cultivation of Planctomycetes and their phenomic and genomic characterization uncovers novel biology.</title>
        <authorList>
            <person name="Wiegand S."/>
            <person name="Jogler M."/>
            <person name="Boedeker C."/>
            <person name="Pinto D."/>
            <person name="Vollmers J."/>
            <person name="Rivas-Marin E."/>
            <person name="Kohn T."/>
            <person name="Peeters S.H."/>
            <person name="Heuer A."/>
            <person name="Rast P."/>
            <person name="Oberbeckmann S."/>
            <person name="Bunk B."/>
            <person name="Jeske O."/>
            <person name="Meyerdierks A."/>
            <person name="Storesund J.E."/>
            <person name="Kallscheuer N."/>
            <person name="Luecker S."/>
            <person name="Lage O.M."/>
            <person name="Pohl T."/>
            <person name="Merkel B.J."/>
            <person name="Hornburger P."/>
            <person name="Mueller R.-W."/>
            <person name="Bruemmer F."/>
            <person name="Labrenz M."/>
            <person name="Spormann A.M."/>
            <person name="Op Den Camp H."/>
            <person name="Overmann J."/>
            <person name="Amann R."/>
            <person name="Jetten M.S.M."/>
            <person name="Mascher T."/>
            <person name="Medema M.H."/>
            <person name="Devos D.P."/>
            <person name="Kaster A.-K."/>
            <person name="Ovreas L."/>
            <person name="Rohde M."/>
            <person name="Galperin M.Y."/>
            <person name="Jogler C."/>
        </authorList>
    </citation>
    <scope>NUCLEOTIDE SEQUENCE [LARGE SCALE GENOMIC DNA]</scope>
    <source>
        <strain evidence="5 6">Pla22</strain>
    </source>
</reference>
<evidence type="ECO:0000256" key="3">
    <source>
        <dbReference type="ARBA" id="ARBA00022840"/>
    </source>
</evidence>
<dbReference type="Gene3D" id="3.30.450.90">
    <property type="match status" value="1"/>
</dbReference>
<dbReference type="InterPro" id="IPR001482">
    <property type="entry name" value="T2SS/T4SS_dom"/>
</dbReference>
<dbReference type="PANTHER" id="PTHR30258">
    <property type="entry name" value="TYPE II SECRETION SYSTEM PROTEIN GSPE-RELATED"/>
    <property type="match status" value="1"/>
</dbReference>
<dbReference type="EMBL" id="SJPI01000001">
    <property type="protein sequence ID" value="TWT54549.1"/>
    <property type="molecule type" value="Genomic_DNA"/>
</dbReference>
<keyword evidence="2" id="KW-0547">Nucleotide-binding</keyword>
<evidence type="ECO:0000256" key="1">
    <source>
        <dbReference type="ARBA" id="ARBA00006611"/>
    </source>
</evidence>
<dbReference type="GO" id="GO:0005524">
    <property type="term" value="F:ATP binding"/>
    <property type="evidence" value="ECO:0007669"/>
    <property type="project" value="UniProtKB-KW"/>
</dbReference>
<gene>
    <name evidence="5" type="primary">epsE_4</name>
    <name evidence="5" type="ORF">Pla22_21970</name>
</gene>
<organism evidence="5 6">
    <name type="scientific">Rubripirellula amarantea</name>
    <dbReference type="NCBI Taxonomy" id="2527999"/>
    <lineage>
        <taxon>Bacteria</taxon>
        <taxon>Pseudomonadati</taxon>
        <taxon>Planctomycetota</taxon>
        <taxon>Planctomycetia</taxon>
        <taxon>Pirellulales</taxon>
        <taxon>Pirellulaceae</taxon>
        <taxon>Rubripirellula</taxon>
    </lineage>
</organism>
<comment type="caution">
    <text evidence="5">The sequence shown here is derived from an EMBL/GenBank/DDBJ whole genome shotgun (WGS) entry which is preliminary data.</text>
</comment>
<evidence type="ECO:0000256" key="2">
    <source>
        <dbReference type="ARBA" id="ARBA00022741"/>
    </source>
</evidence>
<feature type="domain" description="Bacterial type II secretion system protein E" evidence="4">
    <location>
        <begin position="234"/>
        <end position="248"/>
    </location>
</feature>
<keyword evidence="6" id="KW-1185">Reference proteome</keyword>
<evidence type="ECO:0000313" key="6">
    <source>
        <dbReference type="Proteomes" id="UP000316598"/>
    </source>
</evidence>
<dbReference type="AlphaFoldDB" id="A0A5C5WWG3"/>